<dbReference type="NCBIfam" id="TIGR01982">
    <property type="entry name" value="UbiB"/>
    <property type="match status" value="1"/>
</dbReference>
<evidence type="ECO:0000256" key="7">
    <source>
        <dbReference type="ARBA" id="ARBA00022989"/>
    </source>
</evidence>
<dbReference type="OrthoDB" id="9795390at2"/>
<evidence type="ECO:0000256" key="3">
    <source>
        <dbReference type="ARBA" id="ARBA00022475"/>
    </source>
</evidence>
<dbReference type="InterPro" id="IPR010232">
    <property type="entry name" value="UbiB"/>
</dbReference>
<comment type="pathway">
    <text evidence="1">Cofactor biosynthesis; ubiquinone biosynthesis [regulation].</text>
</comment>
<dbReference type="InterPro" id="IPR004147">
    <property type="entry name" value="ABC1_dom"/>
</dbReference>
<keyword evidence="11" id="KW-1185">Reference proteome</keyword>
<organism evidence="10 11">
    <name type="scientific">Ketobacter alkanivorans</name>
    <dbReference type="NCBI Taxonomy" id="1917421"/>
    <lineage>
        <taxon>Bacteria</taxon>
        <taxon>Pseudomonadati</taxon>
        <taxon>Pseudomonadota</taxon>
        <taxon>Gammaproteobacteria</taxon>
        <taxon>Pseudomonadales</taxon>
        <taxon>Ketobacteraceae</taxon>
        <taxon>Ketobacter</taxon>
    </lineage>
</organism>
<evidence type="ECO:0000256" key="2">
    <source>
        <dbReference type="ARBA" id="ARBA00009670"/>
    </source>
</evidence>
<reference evidence="11" key="1">
    <citation type="submission" date="2017-08" db="EMBL/GenBank/DDBJ databases">
        <title>Direct submision.</title>
        <authorList>
            <person name="Kim S.-J."/>
            <person name="Rhee S.-K."/>
        </authorList>
    </citation>
    <scope>NUCLEOTIDE SEQUENCE [LARGE SCALE GENOMIC DNA]</scope>
    <source>
        <strain evidence="11">GI5</strain>
    </source>
</reference>
<name>A0A2K9LN77_9GAMM</name>
<evidence type="ECO:0000259" key="9">
    <source>
        <dbReference type="Pfam" id="PF03109"/>
    </source>
</evidence>
<dbReference type="UniPathway" id="UPA00232"/>
<evidence type="ECO:0000313" key="11">
    <source>
        <dbReference type="Proteomes" id="UP000235116"/>
    </source>
</evidence>
<evidence type="ECO:0000256" key="5">
    <source>
        <dbReference type="ARBA" id="ARBA00022688"/>
    </source>
</evidence>
<keyword evidence="7" id="KW-1133">Transmembrane helix</keyword>
<accession>A0A2K9LN77</accession>
<dbReference type="PANTHER" id="PTHR10566:SF113">
    <property type="entry name" value="PROTEIN ACTIVITY OF BC1 COMPLEX KINASE 7, CHLOROPLASTIC"/>
    <property type="match status" value="1"/>
</dbReference>
<sequence length="551" mass="62511">MKRLARLLTIFTMLARYRLDQLLPDHAATRPLKWLIRLHPAAWGASTASHPWARARIAMEELGPVFIKFGQLLSTRHDLLPEEAIEDLSNLQDNVPPFGEQAAFDIIERELKGSIQTLYGSLERTPLASASVAQVHAGTLLDGREIVVKVIRPGIEKLVDSDLALLLTGARWLEKLAPETKRFHPVQVVTDYRHILMGELDLGQEAANAAQFRRNFDASPLLYVPDIHWNLSTSKVLTMERVYGVPVSDTEAMIKAGVNMEHISEIGVEIFFTQVFRDNFFHADMHPGNVLVNLKDPQNPQYLSLDCAIVGTLSKEERFLLARQLMALLDKDYEQIAILMVEAGWVPSHTRIHEFQNALRTVLEPVLERPLQEIEFGPVLIRLFQTARRFEMQALPQFVLLEKTLIHVEGLGRQLYPELDIWEIGRPLLENWIRDQIGPSAIAQTIKRNAPALIEQIPHIPKLAWDALQEMRKLSENQQKLLQQVEERHLGQIRRDRIITLLGLIGLTVGLSWGMNPDWLANWQQVPAGAWVSGAIGATLLLTRLRKSNDN</sequence>
<dbReference type="InterPro" id="IPR050154">
    <property type="entry name" value="UbiB_kinase"/>
</dbReference>
<keyword evidence="3" id="KW-1003">Cell membrane</keyword>
<evidence type="ECO:0000256" key="6">
    <source>
        <dbReference type="ARBA" id="ARBA00022692"/>
    </source>
</evidence>
<dbReference type="Pfam" id="PF03109">
    <property type="entry name" value="ABC1"/>
    <property type="match status" value="1"/>
</dbReference>
<protein>
    <submittedName>
        <fullName evidence="10">2-polyprenylphenol 6-hydroxylase</fullName>
    </submittedName>
</protein>
<comment type="similarity">
    <text evidence="2">Belongs to the protein kinase superfamily. ADCK protein kinase family.</text>
</comment>
<dbReference type="EMBL" id="CP022684">
    <property type="protein sequence ID" value="AUM12244.1"/>
    <property type="molecule type" value="Genomic_DNA"/>
</dbReference>
<dbReference type="GO" id="GO:0006744">
    <property type="term" value="P:ubiquinone biosynthetic process"/>
    <property type="evidence" value="ECO:0007669"/>
    <property type="project" value="UniProtKB-UniPathway"/>
</dbReference>
<dbReference type="KEGG" id="kak:Kalk_07390"/>
<feature type="domain" description="ABC1 atypical kinase-like" evidence="9">
    <location>
        <begin position="91"/>
        <end position="337"/>
    </location>
</feature>
<proteinExistence type="inferred from homology"/>
<evidence type="ECO:0000313" key="10">
    <source>
        <dbReference type="EMBL" id="AUM12244.1"/>
    </source>
</evidence>
<evidence type="ECO:0000256" key="4">
    <source>
        <dbReference type="ARBA" id="ARBA00022519"/>
    </source>
</evidence>
<dbReference type="AlphaFoldDB" id="A0A2K9LN77"/>
<dbReference type="InterPro" id="IPR011009">
    <property type="entry name" value="Kinase-like_dom_sf"/>
</dbReference>
<evidence type="ECO:0000256" key="1">
    <source>
        <dbReference type="ARBA" id="ARBA00005020"/>
    </source>
</evidence>
<dbReference type="RefSeq" id="WP_101893580.1">
    <property type="nucleotide sequence ID" value="NZ_CP022684.1"/>
</dbReference>
<keyword evidence="4" id="KW-0997">Cell inner membrane</keyword>
<keyword evidence="5" id="KW-0831">Ubiquinone biosynthesis</keyword>
<keyword evidence="8" id="KW-0472">Membrane</keyword>
<dbReference type="Proteomes" id="UP000235116">
    <property type="component" value="Chromosome"/>
</dbReference>
<evidence type="ECO:0000256" key="8">
    <source>
        <dbReference type="ARBA" id="ARBA00023136"/>
    </source>
</evidence>
<keyword evidence="6" id="KW-0812">Transmembrane</keyword>
<dbReference type="SUPFAM" id="SSF56112">
    <property type="entry name" value="Protein kinase-like (PK-like)"/>
    <property type="match status" value="1"/>
</dbReference>
<gene>
    <name evidence="10" type="primary">ubiB</name>
    <name evidence="10" type="ORF">Kalk_07390</name>
</gene>
<dbReference type="PANTHER" id="PTHR10566">
    <property type="entry name" value="CHAPERONE-ACTIVITY OF BC1 COMPLEX CABC1 -RELATED"/>
    <property type="match status" value="1"/>
</dbReference>